<keyword evidence="11" id="KW-1185">Reference proteome</keyword>
<keyword evidence="2" id="KW-0677">Repeat</keyword>
<dbReference type="PROSITE" id="PS01358">
    <property type="entry name" value="ZF_RANBP2_1"/>
    <property type="match status" value="1"/>
</dbReference>
<keyword evidence="5 6" id="KW-0040">ANK repeat</keyword>
<keyword evidence="1" id="KW-0479">Metal-binding</keyword>
<accession>A0A9W7E1M5</accession>
<feature type="repeat" description="ANK" evidence="6">
    <location>
        <begin position="274"/>
        <end position="306"/>
    </location>
</feature>
<dbReference type="InterPro" id="IPR036770">
    <property type="entry name" value="Ankyrin_rpt-contain_sf"/>
</dbReference>
<sequence length="424" mass="47249">MRPPTGQGVPQGGAKPPWMKKKEIKEEVKKPVASGNSGGFVARMREKAAKAEKEAERQQAEDEKMSKRSMATIHTDFSMLTKIKKRAENLAKKQLIKRTSNYEKGHPWHCSLCGKKNRGVQMACQICGRPQRFFVKRFRPAHGQAYAEPIRSVQANYMYKDKDDDDNVNQLDGGKWTPLHNAAIVGNPGLVEGLLNSGAVIEACTTAGFRPLHFACRSNSVNCVEALLHFGAVVNCKTNNSRLTPLHIAAKHGHPKVVDLLVKKGADVHAIDSGLKTPLHFAAIEGNVDAAIVLMDAGAELDKKDADGWSSKQLAEFGGHSSFVEYIFRLEHPGIAMGRIDEFPAQKWHSQVYTHVREDVDKRKRVLAESQMIQAEVQEMMRLYKGGRSFLESSFHAEQTRELTVEEVDMRDEAKELAAARMQL</sequence>
<dbReference type="Pfam" id="PF00023">
    <property type="entry name" value="Ank"/>
    <property type="match status" value="1"/>
</dbReference>
<dbReference type="SUPFAM" id="SSF48403">
    <property type="entry name" value="Ankyrin repeat"/>
    <property type="match status" value="1"/>
</dbReference>
<dbReference type="Gene3D" id="1.25.40.20">
    <property type="entry name" value="Ankyrin repeat-containing domain"/>
    <property type="match status" value="2"/>
</dbReference>
<proteinExistence type="predicted"/>
<evidence type="ECO:0000256" key="1">
    <source>
        <dbReference type="ARBA" id="ARBA00022723"/>
    </source>
</evidence>
<dbReference type="Pfam" id="PF12796">
    <property type="entry name" value="Ank_2"/>
    <property type="match status" value="1"/>
</dbReference>
<protein>
    <recommendedName>
        <fullName evidence="9">RanBP2-type domain-containing protein</fullName>
    </recommendedName>
</protein>
<evidence type="ECO:0000256" key="4">
    <source>
        <dbReference type="ARBA" id="ARBA00022833"/>
    </source>
</evidence>
<dbReference type="GO" id="GO:0085020">
    <property type="term" value="P:protein K6-linked ubiquitination"/>
    <property type="evidence" value="ECO:0007669"/>
    <property type="project" value="TreeGrafter"/>
</dbReference>
<gene>
    <name evidence="10" type="ORF">TrRE_jg4872</name>
</gene>
<evidence type="ECO:0000259" key="9">
    <source>
        <dbReference type="PROSITE" id="PS50199"/>
    </source>
</evidence>
<comment type="caution">
    <text evidence="10">The sequence shown here is derived from an EMBL/GenBank/DDBJ whole genome shotgun (WGS) entry which is preliminary data.</text>
</comment>
<dbReference type="OrthoDB" id="194358at2759"/>
<evidence type="ECO:0000313" key="11">
    <source>
        <dbReference type="Proteomes" id="UP001165082"/>
    </source>
</evidence>
<dbReference type="EMBL" id="BRXZ01006680">
    <property type="protein sequence ID" value="GMH64714.1"/>
    <property type="molecule type" value="Genomic_DNA"/>
</dbReference>
<evidence type="ECO:0000256" key="8">
    <source>
        <dbReference type="SAM" id="MobiDB-lite"/>
    </source>
</evidence>
<dbReference type="AlphaFoldDB" id="A0A9W7E1M5"/>
<keyword evidence="3 7" id="KW-0863">Zinc-finger</keyword>
<feature type="repeat" description="ANK" evidence="6">
    <location>
        <begin position="174"/>
        <end position="206"/>
    </location>
</feature>
<dbReference type="PROSITE" id="PS50199">
    <property type="entry name" value="ZF_RANBP2_2"/>
    <property type="match status" value="1"/>
</dbReference>
<evidence type="ECO:0000313" key="10">
    <source>
        <dbReference type="EMBL" id="GMH64714.1"/>
    </source>
</evidence>
<evidence type="ECO:0000256" key="2">
    <source>
        <dbReference type="ARBA" id="ARBA00022737"/>
    </source>
</evidence>
<dbReference type="InterPro" id="IPR002110">
    <property type="entry name" value="Ankyrin_rpt"/>
</dbReference>
<feature type="region of interest" description="Disordered" evidence="8">
    <location>
        <begin position="1"/>
        <end position="67"/>
    </location>
</feature>
<evidence type="ECO:0000256" key="6">
    <source>
        <dbReference type="PROSITE-ProRule" id="PRU00023"/>
    </source>
</evidence>
<feature type="compositionally biased region" description="Basic and acidic residues" evidence="8">
    <location>
        <begin position="43"/>
        <end position="66"/>
    </location>
</feature>
<dbReference type="PROSITE" id="PS50088">
    <property type="entry name" value="ANK_REPEAT"/>
    <property type="match status" value="4"/>
</dbReference>
<evidence type="ECO:0000256" key="7">
    <source>
        <dbReference type="PROSITE-ProRule" id="PRU00322"/>
    </source>
</evidence>
<evidence type="ECO:0000256" key="3">
    <source>
        <dbReference type="ARBA" id="ARBA00022771"/>
    </source>
</evidence>
<feature type="repeat" description="ANK" evidence="6">
    <location>
        <begin position="241"/>
        <end position="273"/>
    </location>
</feature>
<keyword evidence="4" id="KW-0862">Zinc</keyword>
<dbReference type="Proteomes" id="UP001165082">
    <property type="component" value="Unassembled WGS sequence"/>
</dbReference>
<dbReference type="InterPro" id="IPR001876">
    <property type="entry name" value="Znf_RanBP2"/>
</dbReference>
<dbReference type="GO" id="GO:0008270">
    <property type="term" value="F:zinc ion binding"/>
    <property type="evidence" value="ECO:0007669"/>
    <property type="project" value="UniProtKB-KW"/>
</dbReference>
<feature type="domain" description="RanBP2-type" evidence="9">
    <location>
        <begin position="103"/>
        <end position="133"/>
    </location>
</feature>
<name>A0A9W7E1M5_9STRA</name>
<reference evidence="10" key="1">
    <citation type="submission" date="2022-07" db="EMBL/GenBank/DDBJ databases">
        <title>Genome analysis of Parmales, a sister group of diatoms, reveals the evolutionary specialization of diatoms from phago-mixotrophs to photoautotrophs.</title>
        <authorList>
            <person name="Ban H."/>
            <person name="Sato S."/>
            <person name="Yoshikawa S."/>
            <person name="Kazumasa Y."/>
            <person name="Nakamura Y."/>
            <person name="Ichinomiya M."/>
            <person name="Saitoh K."/>
            <person name="Sato N."/>
            <person name="Blanc-Mathieu R."/>
            <person name="Endo H."/>
            <person name="Kuwata A."/>
            <person name="Ogata H."/>
        </authorList>
    </citation>
    <scope>NUCLEOTIDE SEQUENCE</scope>
</reference>
<feature type="compositionally biased region" description="Basic and acidic residues" evidence="8">
    <location>
        <begin position="20"/>
        <end position="30"/>
    </location>
</feature>
<dbReference type="PANTHER" id="PTHR24171">
    <property type="entry name" value="ANKYRIN REPEAT DOMAIN-CONTAINING PROTEIN 39-RELATED"/>
    <property type="match status" value="1"/>
</dbReference>
<dbReference type="PROSITE" id="PS50297">
    <property type="entry name" value="ANK_REP_REGION"/>
    <property type="match status" value="3"/>
</dbReference>
<feature type="repeat" description="ANK" evidence="6">
    <location>
        <begin position="207"/>
        <end position="239"/>
    </location>
</feature>
<dbReference type="GO" id="GO:0004842">
    <property type="term" value="F:ubiquitin-protein transferase activity"/>
    <property type="evidence" value="ECO:0007669"/>
    <property type="project" value="TreeGrafter"/>
</dbReference>
<evidence type="ECO:0000256" key="5">
    <source>
        <dbReference type="ARBA" id="ARBA00023043"/>
    </source>
</evidence>
<dbReference type="SMART" id="SM00248">
    <property type="entry name" value="ANK"/>
    <property type="match status" value="4"/>
</dbReference>
<organism evidence="10 11">
    <name type="scientific">Triparma retinervis</name>
    <dbReference type="NCBI Taxonomy" id="2557542"/>
    <lineage>
        <taxon>Eukaryota</taxon>
        <taxon>Sar</taxon>
        <taxon>Stramenopiles</taxon>
        <taxon>Ochrophyta</taxon>
        <taxon>Bolidophyceae</taxon>
        <taxon>Parmales</taxon>
        <taxon>Triparmaceae</taxon>
        <taxon>Triparma</taxon>
    </lineage>
</organism>
<dbReference type="PANTHER" id="PTHR24171:SF9">
    <property type="entry name" value="ANKYRIN REPEAT DOMAIN-CONTAINING PROTEIN 39"/>
    <property type="match status" value="1"/>
</dbReference>